<proteinExistence type="predicted"/>
<dbReference type="EMBL" id="CAUJNA010003783">
    <property type="protein sequence ID" value="CAJ1409739.1"/>
    <property type="molecule type" value="Genomic_DNA"/>
</dbReference>
<reference evidence="1" key="1">
    <citation type="submission" date="2023-08" db="EMBL/GenBank/DDBJ databases">
        <authorList>
            <person name="Chen Y."/>
            <person name="Shah S."/>
            <person name="Dougan E. K."/>
            <person name="Thang M."/>
            <person name="Chan C."/>
        </authorList>
    </citation>
    <scope>NUCLEOTIDE SEQUENCE</scope>
</reference>
<evidence type="ECO:0000313" key="2">
    <source>
        <dbReference type="Proteomes" id="UP001178507"/>
    </source>
</evidence>
<organism evidence="1 2">
    <name type="scientific">Effrenium voratum</name>
    <dbReference type="NCBI Taxonomy" id="2562239"/>
    <lineage>
        <taxon>Eukaryota</taxon>
        <taxon>Sar</taxon>
        <taxon>Alveolata</taxon>
        <taxon>Dinophyceae</taxon>
        <taxon>Suessiales</taxon>
        <taxon>Symbiodiniaceae</taxon>
        <taxon>Effrenium</taxon>
    </lineage>
</organism>
<accession>A0AA36JQ62</accession>
<sequence length="142" mass="15087">MLPAPCGWHTVPRGFTAGGGSSAVPLTPRRFGGAAPWAAFLAVAARSQRACQGDAAQRMLQDLAEPAKGDAVQEVLQDLAEVEWGGKARKDRGPTLSLTKPSSFSLAAAKQRHRLCPVCWFAGWTLAMTTLLPDAFFKSCSC</sequence>
<dbReference type="AlphaFoldDB" id="A0AA36JQ62"/>
<keyword evidence="2" id="KW-1185">Reference proteome</keyword>
<dbReference type="Proteomes" id="UP001178507">
    <property type="component" value="Unassembled WGS sequence"/>
</dbReference>
<comment type="caution">
    <text evidence="1">The sequence shown here is derived from an EMBL/GenBank/DDBJ whole genome shotgun (WGS) entry which is preliminary data.</text>
</comment>
<protein>
    <submittedName>
        <fullName evidence="1">Uncharacterized protein</fullName>
    </submittedName>
</protein>
<name>A0AA36JQ62_9DINO</name>
<evidence type="ECO:0000313" key="1">
    <source>
        <dbReference type="EMBL" id="CAJ1409739.1"/>
    </source>
</evidence>
<gene>
    <name evidence="1" type="ORF">EVOR1521_LOCUS30761</name>
</gene>